<feature type="transmembrane region" description="Helical" evidence="9">
    <location>
        <begin position="386"/>
        <end position="409"/>
    </location>
</feature>
<evidence type="ECO:0000256" key="5">
    <source>
        <dbReference type="ARBA" id="ARBA00022692"/>
    </source>
</evidence>
<evidence type="ECO:0000256" key="8">
    <source>
        <dbReference type="ARBA" id="ARBA00023136"/>
    </source>
</evidence>
<keyword evidence="3" id="KW-0813">Transport</keyword>
<feature type="transmembrane region" description="Helical" evidence="9">
    <location>
        <begin position="326"/>
        <end position="347"/>
    </location>
</feature>
<evidence type="ECO:0000256" key="4">
    <source>
        <dbReference type="ARBA" id="ARBA00022475"/>
    </source>
</evidence>
<gene>
    <name evidence="10" type="ORF">LX92_00135</name>
</gene>
<feature type="transmembrane region" description="Helical" evidence="9">
    <location>
        <begin position="421"/>
        <end position="439"/>
    </location>
</feature>
<dbReference type="EMBL" id="QGGQ01000001">
    <property type="protein sequence ID" value="PWK25396.1"/>
    <property type="molecule type" value="Genomic_DNA"/>
</dbReference>
<evidence type="ECO:0000256" key="9">
    <source>
        <dbReference type="SAM" id="Phobius"/>
    </source>
</evidence>
<dbReference type="GO" id="GO:0015820">
    <property type="term" value="P:L-leucine transport"/>
    <property type="evidence" value="ECO:0007669"/>
    <property type="project" value="TreeGrafter"/>
</dbReference>
<feature type="transmembrane region" description="Helical" evidence="9">
    <location>
        <begin position="244"/>
        <end position="264"/>
    </location>
</feature>
<feature type="transmembrane region" description="Helical" evidence="9">
    <location>
        <begin position="135"/>
        <end position="151"/>
    </location>
</feature>
<keyword evidence="4" id="KW-1003">Cell membrane</keyword>
<keyword evidence="5 9" id="KW-0812">Transmembrane</keyword>
<evidence type="ECO:0000256" key="6">
    <source>
        <dbReference type="ARBA" id="ARBA00022970"/>
    </source>
</evidence>
<evidence type="ECO:0000256" key="2">
    <source>
        <dbReference type="ARBA" id="ARBA00008540"/>
    </source>
</evidence>
<feature type="transmembrane region" description="Helical" evidence="9">
    <location>
        <begin position="292"/>
        <end position="314"/>
    </location>
</feature>
<evidence type="ECO:0000256" key="3">
    <source>
        <dbReference type="ARBA" id="ARBA00022448"/>
    </source>
</evidence>
<dbReference type="GO" id="GO:0015818">
    <property type="term" value="P:isoleucine transport"/>
    <property type="evidence" value="ECO:0007669"/>
    <property type="project" value="TreeGrafter"/>
</dbReference>
<dbReference type="GO" id="GO:0005304">
    <property type="term" value="F:L-valine transmembrane transporter activity"/>
    <property type="evidence" value="ECO:0007669"/>
    <property type="project" value="TreeGrafter"/>
</dbReference>
<dbReference type="NCBIfam" id="TIGR00796">
    <property type="entry name" value="livcs"/>
    <property type="match status" value="1"/>
</dbReference>
<reference evidence="10 11" key="1">
    <citation type="submission" date="2018-05" db="EMBL/GenBank/DDBJ databases">
        <title>Genomic Encyclopedia of Archaeal and Bacterial Type Strains, Phase II (KMG-II): from individual species to whole genera.</title>
        <authorList>
            <person name="Goeker M."/>
        </authorList>
    </citation>
    <scope>NUCLEOTIDE SEQUENCE [LARGE SCALE GENOMIC DNA]</scope>
    <source>
        <strain evidence="10 11">DSM 23514</strain>
    </source>
</reference>
<name>A0A316E5P2_9FLAO</name>
<dbReference type="InterPro" id="IPR004685">
    <property type="entry name" value="Brnchd-chn_aa_trnsp_Livcs"/>
</dbReference>
<evidence type="ECO:0000313" key="10">
    <source>
        <dbReference type="EMBL" id="PWK25396.1"/>
    </source>
</evidence>
<proteinExistence type="inferred from homology"/>
<dbReference type="GO" id="GO:0005886">
    <property type="term" value="C:plasma membrane"/>
    <property type="evidence" value="ECO:0007669"/>
    <property type="project" value="UniProtKB-SubCell"/>
</dbReference>
<feature type="transmembrane region" description="Helical" evidence="9">
    <location>
        <begin position="98"/>
        <end position="115"/>
    </location>
</feature>
<dbReference type="Pfam" id="PF05525">
    <property type="entry name" value="Branch_AA_trans"/>
    <property type="match status" value="1"/>
</dbReference>
<dbReference type="AlphaFoldDB" id="A0A316E5P2"/>
<keyword evidence="7 9" id="KW-1133">Transmembrane helix</keyword>
<protein>
    <submittedName>
        <fullName evidence="10">LIVCS family branched-chain amino acid:cation transporter</fullName>
    </submittedName>
</protein>
<accession>A0A316E5P2</accession>
<dbReference type="GO" id="GO:0015190">
    <property type="term" value="F:L-leucine transmembrane transporter activity"/>
    <property type="evidence" value="ECO:0007669"/>
    <property type="project" value="TreeGrafter"/>
</dbReference>
<comment type="subcellular location">
    <subcellularLocation>
        <location evidence="1">Cell membrane</location>
        <topology evidence="1">Multi-pass membrane protein</topology>
    </subcellularLocation>
</comment>
<feature type="transmembrane region" description="Helical" evidence="9">
    <location>
        <begin position="27"/>
        <end position="45"/>
    </location>
</feature>
<sequence length="441" mass="48030">MKHLVLLFDLIVSLRPKFQPMNKTKETLVTAFALFSLFFGAGNLILPPLLGFKSGDFWWLVTLGFCISAICIPIMGIFAHARLQGTLYDFGKKVSPKFALVFALLIYAIAAGLPSPRTASVTHEIAIQPYFDTPYILTSIIYFALVFVFVMNRSKILDILGKFLTPAIIFILLLIIGITTFSYPMDFGDTVFPNPFTAGVLEGYQTFDAIGAVVVGGVIIVSINLKNKGDSFKEKRSLVRRAGWIAGFALLLIYAGLIFTGALMHQEFDADVSRTAILNGISLKTLGNKANLFLGILVSLACFTTAVGIVTGTADFIKSRFGDSQMAYTITAIIGCVLGVGMGQFNVDYIIDVALPTLMFIYPITIILIVLNVLPEKYTSPMVFKTVVITTFLFSIPDFMGSIGLGDTISAVKDLIPLSDYSMGWVIPAFAVFIGVNGIKK</sequence>
<organism evidence="10 11">
    <name type="scientific">Maribacter polysiphoniae</name>
    <dbReference type="NCBI Taxonomy" id="429344"/>
    <lineage>
        <taxon>Bacteria</taxon>
        <taxon>Pseudomonadati</taxon>
        <taxon>Bacteroidota</taxon>
        <taxon>Flavobacteriia</taxon>
        <taxon>Flavobacteriales</taxon>
        <taxon>Flavobacteriaceae</taxon>
        <taxon>Maribacter</taxon>
    </lineage>
</organism>
<feature type="transmembrane region" description="Helical" evidence="9">
    <location>
        <begin position="203"/>
        <end position="223"/>
    </location>
</feature>
<feature type="transmembrane region" description="Helical" evidence="9">
    <location>
        <begin position="163"/>
        <end position="183"/>
    </location>
</feature>
<feature type="transmembrane region" description="Helical" evidence="9">
    <location>
        <begin position="57"/>
        <end position="78"/>
    </location>
</feature>
<keyword evidence="8 9" id="KW-0472">Membrane</keyword>
<comment type="caution">
    <text evidence="10">The sequence shown here is derived from an EMBL/GenBank/DDBJ whole genome shotgun (WGS) entry which is preliminary data.</text>
</comment>
<feature type="transmembrane region" description="Helical" evidence="9">
    <location>
        <begin position="353"/>
        <end position="374"/>
    </location>
</feature>
<dbReference type="GO" id="GO:0015188">
    <property type="term" value="F:L-isoleucine transmembrane transporter activity"/>
    <property type="evidence" value="ECO:0007669"/>
    <property type="project" value="TreeGrafter"/>
</dbReference>
<dbReference type="PANTHER" id="PTHR30588">
    <property type="entry name" value="BRANCHED-CHAIN AMINO ACID TRANSPORT SYSTEM 2 CARRIER PROTEIN"/>
    <property type="match status" value="1"/>
</dbReference>
<evidence type="ECO:0000313" key="11">
    <source>
        <dbReference type="Proteomes" id="UP000245667"/>
    </source>
</evidence>
<dbReference type="Proteomes" id="UP000245667">
    <property type="component" value="Unassembled WGS sequence"/>
</dbReference>
<comment type="similarity">
    <text evidence="2">Belongs to the branched chain amino acid transporter family.</text>
</comment>
<dbReference type="PANTHER" id="PTHR30588:SF0">
    <property type="entry name" value="BRANCHED-CHAIN AMINO ACID PERMEASE BRNQ"/>
    <property type="match status" value="1"/>
</dbReference>
<evidence type="ECO:0000256" key="7">
    <source>
        <dbReference type="ARBA" id="ARBA00022989"/>
    </source>
</evidence>
<evidence type="ECO:0000256" key="1">
    <source>
        <dbReference type="ARBA" id="ARBA00004651"/>
    </source>
</evidence>
<keyword evidence="6" id="KW-0029">Amino-acid transport</keyword>